<sequence length="122" mass="14312">MMDDADGQRHPELAAKIAGWLFGEKYRLLCLYHSRHYAKQAGAEPSKLCWADKMSIIFDPWFFYLPRAWASRELFEYRDNADGVLIGKSAPHREWYRIVRKRLVTLGKEQRGDAAVYMRSKS</sequence>
<reference evidence="1" key="1">
    <citation type="submission" date="2019-08" db="EMBL/GenBank/DDBJ databases">
        <authorList>
            <person name="Kucharzyk K."/>
            <person name="Murdoch R.W."/>
            <person name="Higgins S."/>
            <person name="Loffler F."/>
        </authorList>
    </citation>
    <scope>NUCLEOTIDE SEQUENCE</scope>
</reference>
<evidence type="ECO:0000313" key="1">
    <source>
        <dbReference type="EMBL" id="MPN31377.1"/>
    </source>
</evidence>
<comment type="caution">
    <text evidence="1">The sequence shown here is derived from an EMBL/GenBank/DDBJ whole genome shotgun (WGS) entry which is preliminary data.</text>
</comment>
<proteinExistence type="predicted"/>
<name>A0A645GXC8_9ZZZZ</name>
<dbReference type="AlphaFoldDB" id="A0A645GXC8"/>
<dbReference type="EMBL" id="VSSQ01082880">
    <property type="protein sequence ID" value="MPN31377.1"/>
    <property type="molecule type" value="Genomic_DNA"/>
</dbReference>
<organism evidence="1">
    <name type="scientific">bioreactor metagenome</name>
    <dbReference type="NCBI Taxonomy" id="1076179"/>
    <lineage>
        <taxon>unclassified sequences</taxon>
        <taxon>metagenomes</taxon>
        <taxon>ecological metagenomes</taxon>
    </lineage>
</organism>
<protein>
    <submittedName>
        <fullName evidence="1">Uncharacterized protein</fullName>
    </submittedName>
</protein>
<gene>
    <name evidence="1" type="ORF">SDC9_178851</name>
</gene>
<accession>A0A645GXC8</accession>